<sequence length="311" mass="34319">MSAPSSSLQGHLTPVFFFSHGSTMMLGEESESAAFWKKAGDEALARGIKGVIMMGAHWDALGDARIDVSTNPNPGKSPVAFVHPSKYANYKLNPDLPSAERCLSLLQHAGFDARANPTFDWIHDTYLILIRMFPQGCPPTVLVSMNARYDPHEHVAVGLALRPLRREGYLLIGSGGAVHNLHRNVWMPMVRFRDNFAQEKAPEAWALEFRQAVEDVVVSRGGNNNGNGNGNGGCGPRLRRSVTRLFKHPMFRDAHATDDHFVPMLFVAGAVGEEEDEGEPGRLMAETWELSNMCNSQFMFGRWPGEEIGAC</sequence>
<keyword evidence="9" id="KW-1185">Reference proteome</keyword>
<dbReference type="GO" id="GO:0016702">
    <property type="term" value="F:oxidoreductase activity, acting on single donors with incorporation of molecular oxygen, incorporation of two atoms of oxygen"/>
    <property type="evidence" value="ECO:0007669"/>
    <property type="project" value="UniProtKB-ARBA"/>
</dbReference>
<reference evidence="7" key="1">
    <citation type="submission" date="2010-05" db="EMBL/GenBank/DDBJ databases">
        <title>The Genome Sequence of Magnaporthe poae strain ATCC 64411.</title>
        <authorList>
            <consortium name="The Broad Institute Genome Sequencing Platform"/>
            <consortium name="Broad Institute Genome Sequencing Center for Infectious Disease"/>
            <person name="Ma L.-J."/>
            <person name="Dead R."/>
            <person name="Young S."/>
            <person name="Zeng Q."/>
            <person name="Koehrsen M."/>
            <person name="Alvarado L."/>
            <person name="Berlin A."/>
            <person name="Chapman S.B."/>
            <person name="Chen Z."/>
            <person name="Freedman E."/>
            <person name="Gellesch M."/>
            <person name="Goldberg J."/>
            <person name="Griggs A."/>
            <person name="Gujja S."/>
            <person name="Heilman E.R."/>
            <person name="Heiman D."/>
            <person name="Hepburn T."/>
            <person name="Howarth C."/>
            <person name="Jen D."/>
            <person name="Larson L."/>
            <person name="Mehta T."/>
            <person name="Neiman D."/>
            <person name="Pearson M."/>
            <person name="Roberts A."/>
            <person name="Saif S."/>
            <person name="Shea T."/>
            <person name="Shenoy N."/>
            <person name="Sisk P."/>
            <person name="Stolte C."/>
            <person name="Sykes S."/>
            <person name="Walk T."/>
            <person name="White J."/>
            <person name="Yandava C."/>
            <person name="Haas B."/>
            <person name="Nusbaum C."/>
            <person name="Birren B."/>
        </authorList>
    </citation>
    <scope>NUCLEOTIDE SEQUENCE</scope>
    <source>
        <strain evidence="7">ATCC 64411</strain>
    </source>
</reference>
<keyword evidence="7" id="KW-0223">Dioxygenase</keyword>
<dbReference type="CDD" id="cd07363">
    <property type="entry name" value="45_DOPA_Dioxygenase"/>
    <property type="match status" value="1"/>
</dbReference>
<dbReference type="Pfam" id="PF02900">
    <property type="entry name" value="LigB"/>
    <property type="match status" value="1"/>
</dbReference>
<dbReference type="Proteomes" id="UP000011715">
    <property type="component" value="Unassembled WGS sequence"/>
</dbReference>
<dbReference type="eggNOG" id="ENOG502S0K5">
    <property type="taxonomic scope" value="Eukaryota"/>
</dbReference>
<evidence type="ECO:0000259" key="6">
    <source>
        <dbReference type="Pfam" id="PF02900"/>
    </source>
</evidence>
<evidence type="ECO:0000313" key="8">
    <source>
        <dbReference type="EnsemblFungi" id="MAPG_06083T0"/>
    </source>
</evidence>
<feature type="domain" description="Extradiol ring-cleavage dioxygenase class III enzyme subunit B" evidence="6">
    <location>
        <begin position="16"/>
        <end position="288"/>
    </location>
</feature>
<evidence type="ECO:0000313" key="7">
    <source>
        <dbReference type="EMBL" id="KLU87078.1"/>
    </source>
</evidence>
<dbReference type="PIRSF" id="PIRSF006157">
    <property type="entry name" value="Doxgns_DODA"/>
    <property type="match status" value="1"/>
</dbReference>
<organism evidence="8 9">
    <name type="scientific">Magnaporthiopsis poae (strain ATCC 64411 / 73-15)</name>
    <name type="common">Kentucky bluegrass fungus</name>
    <name type="synonym">Magnaporthe poae</name>
    <dbReference type="NCBI Taxonomy" id="644358"/>
    <lineage>
        <taxon>Eukaryota</taxon>
        <taxon>Fungi</taxon>
        <taxon>Dikarya</taxon>
        <taxon>Ascomycota</taxon>
        <taxon>Pezizomycotina</taxon>
        <taxon>Sordariomycetes</taxon>
        <taxon>Sordariomycetidae</taxon>
        <taxon>Magnaporthales</taxon>
        <taxon>Magnaporthaceae</taxon>
        <taxon>Magnaporthiopsis</taxon>
    </lineage>
</organism>
<evidence type="ECO:0000256" key="2">
    <source>
        <dbReference type="ARBA" id="ARBA00007581"/>
    </source>
</evidence>
<reference evidence="8" key="5">
    <citation type="submission" date="2015-06" db="UniProtKB">
        <authorList>
            <consortium name="EnsemblFungi"/>
        </authorList>
    </citation>
    <scope>IDENTIFICATION</scope>
    <source>
        <strain evidence="8">ATCC 64411</strain>
    </source>
</reference>
<evidence type="ECO:0000256" key="4">
    <source>
        <dbReference type="ARBA" id="ARBA00022833"/>
    </source>
</evidence>
<evidence type="ECO:0000313" key="9">
    <source>
        <dbReference type="Proteomes" id="UP000011715"/>
    </source>
</evidence>
<dbReference type="OrthoDB" id="7396853at2759"/>
<dbReference type="PANTHER" id="PTHR30096">
    <property type="entry name" value="4,5-DOPA DIOXYGENASE EXTRADIOL-LIKE PROTEIN"/>
    <property type="match status" value="1"/>
</dbReference>
<dbReference type="InterPro" id="IPR014436">
    <property type="entry name" value="Extradiol_dOase_DODA"/>
</dbReference>
<dbReference type="STRING" id="644358.A0A0C4E138"/>
<evidence type="ECO:0000256" key="3">
    <source>
        <dbReference type="ARBA" id="ARBA00022723"/>
    </source>
</evidence>
<evidence type="ECO:0000256" key="1">
    <source>
        <dbReference type="ARBA" id="ARBA00001947"/>
    </source>
</evidence>
<name>A0A0C4E138_MAGP6</name>
<dbReference type="EnsemblFungi" id="MAPG_06083T0">
    <property type="protein sequence ID" value="MAPG_06083T0"/>
    <property type="gene ID" value="MAPG_06083"/>
</dbReference>
<dbReference type="GO" id="GO:0008198">
    <property type="term" value="F:ferrous iron binding"/>
    <property type="evidence" value="ECO:0007669"/>
    <property type="project" value="InterPro"/>
</dbReference>
<gene>
    <name evidence="7" type="ORF">MAPG_06083</name>
</gene>
<comment type="similarity">
    <text evidence="2">Belongs to the DODA-type extradiol aromatic ring-opening dioxygenase family.</text>
</comment>
<reference evidence="7" key="3">
    <citation type="submission" date="2011-03" db="EMBL/GenBank/DDBJ databases">
        <title>Annotation of Magnaporthe poae ATCC 64411.</title>
        <authorList>
            <person name="Ma L.-J."/>
            <person name="Dead R."/>
            <person name="Young S.K."/>
            <person name="Zeng Q."/>
            <person name="Gargeya S."/>
            <person name="Fitzgerald M."/>
            <person name="Haas B."/>
            <person name="Abouelleil A."/>
            <person name="Alvarado L."/>
            <person name="Arachchi H.M."/>
            <person name="Berlin A."/>
            <person name="Brown A."/>
            <person name="Chapman S.B."/>
            <person name="Chen Z."/>
            <person name="Dunbar C."/>
            <person name="Freedman E."/>
            <person name="Gearin G."/>
            <person name="Gellesch M."/>
            <person name="Goldberg J."/>
            <person name="Griggs A."/>
            <person name="Gujja S."/>
            <person name="Heiman D."/>
            <person name="Howarth C."/>
            <person name="Larson L."/>
            <person name="Lui A."/>
            <person name="MacDonald P.J.P."/>
            <person name="Mehta T."/>
            <person name="Montmayeur A."/>
            <person name="Murphy C."/>
            <person name="Neiman D."/>
            <person name="Pearson M."/>
            <person name="Priest M."/>
            <person name="Roberts A."/>
            <person name="Saif S."/>
            <person name="Shea T."/>
            <person name="Shenoy N."/>
            <person name="Sisk P."/>
            <person name="Stolte C."/>
            <person name="Sykes S."/>
            <person name="Yandava C."/>
            <person name="Wortman J."/>
            <person name="Nusbaum C."/>
            <person name="Birren B."/>
        </authorList>
    </citation>
    <scope>NUCLEOTIDE SEQUENCE</scope>
    <source>
        <strain evidence="7">ATCC 64411</strain>
    </source>
</reference>
<keyword evidence="5" id="KW-0560">Oxidoreductase</keyword>
<reference evidence="8" key="4">
    <citation type="journal article" date="2015" name="G3 (Bethesda)">
        <title>Genome sequences of three phytopathogenic species of the Magnaporthaceae family of fungi.</title>
        <authorList>
            <person name="Okagaki L.H."/>
            <person name="Nunes C.C."/>
            <person name="Sailsbery J."/>
            <person name="Clay B."/>
            <person name="Brown D."/>
            <person name="John T."/>
            <person name="Oh Y."/>
            <person name="Young N."/>
            <person name="Fitzgerald M."/>
            <person name="Haas B.J."/>
            <person name="Zeng Q."/>
            <person name="Young S."/>
            <person name="Adiconis X."/>
            <person name="Fan L."/>
            <person name="Levin J.Z."/>
            <person name="Mitchell T.K."/>
            <person name="Okubara P.A."/>
            <person name="Farman M.L."/>
            <person name="Kohn L.M."/>
            <person name="Birren B."/>
            <person name="Ma L.-J."/>
            <person name="Dean R.A."/>
        </authorList>
    </citation>
    <scope>NUCLEOTIDE SEQUENCE</scope>
    <source>
        <strain evidence="8">ATCC 64411 / 73-15</strain>
    </source>
</reference>
<dbReference type="Gene3D" id="3.40.830.10">
    <property type="entry name" value="LigB-like"/>
    <property type="match status" value="1"/>
</dbReference>
<evidence type="ECO:0000256" key="5">
    <source>
        <dbReference type="ARBA" id="ARBA00023002"/>
    </source>
</evidence>
<reference evidence="9" key="2">
    <citation type="submission" date="2010-05" db="EMBL/GenBank/DDBJ databases">
        <title>The genome sequence of Magnaporthe poae strain ATCC 64411.</title>
        <authorList>
            <person name="Ma L.-J."/>
            <person name="Dead R."/>
            <person name="Young S."/>
            <person name="Zeng Q."/>
            <person name="Koehrsen M."/>
            <person name="Alvarado L."/>
            <person name="Berlin A."/>
            <person name="Chapman S.B."/>
            <person name="Chen Z."/>
            <person name="Freedman E."/>
            <person name="Gellesch M."/>
            <person name="Goldberg J."/>
            <person name="Griggs A."/>
            <person name="Gujja S."/>
            <person name="Heilman E.R."/>
            <person name="Heiman D."/>
            <person name="Hepburn T."/>
            <person name="Howarth C."/>
            <person name="Jen D."/>
            <person name="Larson L."/>
            <person name="Mehta T."/>
            <person name="Neiman D."/>
            <person name="Pearson M."/>
            <person name="Roberts A."/>
            <person name="Saif S."/>
            <person name="Shea T."/>
            <person name="Shenoy N."/>
            <person name="Sisk P."/>
            <person name="Stolte C."/>
            <person name="Sykes S."/>
            <person name="Walk T."/>
            <person name="White J."/>
            <person name="Yandava C."/>
            <person name="Haas B."/>
            <person name="Nusbaum C."/>
            <person name="Birren B."/>
        </authorList>
    </citation>
    <scope>NUCLEOTIDE SEQUENCE [LARGE SCALE GENOMIC DNA]</scope>
    <source>
        <strain evidence="9">ATCC 64411 / 73-15</strain>
    </source>
</reference>
<keyword evidence="3" id="KW-0479">Metal-binding</keyword>
<dbReference type="PANTHER" id="PTHR30096:SF1">
    <property type="entry name" value="AROMATIC RING-OPENING DIOXYGENASE FAMILY PROTEIN (AFU_ORTHOLOGUE AFUA_7G00640)"/>
    <property type="match status" value="1"/>
</dbReference>
<dbReference type="EMBL" id="ADBL01001457">
    <property type="status" value="NOT_ANNOTATED_CDS"/>
    <property type="molecule type" value="Genomic_DNA"/>
</dbReference>
<keyword evidence="4" id="KW-0862">Zinc</keyword>
<protein>
    <submittedName>
        <fullName evidence="7">Aromatic ring-opening dioxygenase</fullName>
    </submittedName>
</protein>
<dbReference type="SUPFAM" id="SSF53213">
    <property type="entry name" value="LigB-like"/>
    <property type="match status" value="1"/>
</dbReference>
<dbReference type="EMBL" id="GL876970">
    <property type="protein sequence ID" value="KLU87078.1"/>
    <property type="molecule type" value="Genomic_DNA"/>
</dbReference>
<comment type="cofactor">
    <cofactor evidence="1">
        <name>Zn(2+)</name>
        <dbReference type="ChEBI" id="CHEBI:29105"/>
    </cofactor>
</comment>
<dbReference type="VEuPathDB" id="FungiDB:MAPG_06083"/>
<dbReference type="InterPro" id="IPR004183">
    <property type="entry name" value="Xdiol_dOase_suB"/>
</dbReference>
<proteinExistence type="inferred from homology"/>
<accession>A0A0C4E138</accession>
<dbReference type="GO" id="GO:0008270">
    <property type="term" value="F:zinc ion binding"/>
    <property type="evidence" value="ECO:0007669"/>
    <property type="project" value="InterPro"/>
</dbReference>
<dbReference type="AlphaFoldDB" id="A0A0C4E138"/>